<evidence type="ECO:0000313" key="1">
    <source>
        <dbReference type="EMBL" id="MCI42018.1"/>
    </source>
</evidence>
<keyword evidence="2" id="KW-1185">Reference proteome</keyword>
<protein>
    <submittedName>
        <fullName evidence="1">Uncharacterized protein</fullName>
    </submittedName>
</protein>
<accession>A0A392RZG8</accession>
<dbReference type="Proteomes" id="UP000265520">
    <property type="component" value="Unassembled WGS sequence"/>
</dbReference>
<organism evidence="1 2">
    <name type="scientific">Trifolium medium</name>
    <dbReference type="NCBI Taxonomy" id="97028"/>
    <lineage>
        <taxon>Eukaryota</taxon>
        <taxon>Viridiplantae</taxon>
        <taxon>Streptophyta</taxon>
        <taxon>Embryophyta</taxon>
        <taxon>Tracheophyta</taxon>
        <taxon>Spermatophyta</taxon>
        <taxon>Magnoliopsida</taxon>
        <taxon>eudicotyledons</taxon>
        <taxon>Gunneridae</taxon>
        <taxon>Pentapetalae</taxon>
        <taxon>rosids</taxon>
        <taxon>fabids</taxon>
        <taxon>Fabales</taxon>
        <taxon>Fabaceae</taxon>
        <taxon>Papilionoideae</taxon>
        <taxon>50 kb inversion clade</taxon>
        <taxon>NPAAA clade</taxon>
        <taxon>Hologalegina</taxon>
        <taxon>IRL clade</taxon>
        <taxon>Trifolieae</taxon>
        <taxon>Trifolium</taxon>
    </lineage>
</organism>
<dbReference type="EMBL" id="LXQA010299210">
    <property type="protein sequence ID" value="MCI42018.1"/>
    <property type="molecule type" value="Genomic_DNA"/>
</dbReference>
<proteinExistence type="predicted"/>
<evidence type="ECO:0000313" key="2">
    <source>
        <dbReference type="Proteomes" id="UP000265520"/>
    </source>
</evidence>
<reference evidence="1 2" key="1">
    <citation type="journal article" date="2018" name="Front. Plant Sci.">
        <title>Red Clover (Trifolium pratense) and Zigzag Clover (T. medium) - A Picture of Genomic Similarities and Differences.</title>
        <authorList>
            <person name="Dluhosova J."/>
            <person name="Istvanek J."/>
            <person name="Nedelnik J."/>
            <person name="Repkova J."/>
        </authorList>
    </citation>
    <scope>NUCLEOTIDE SEQUENCE [LARGE SCALE GENOMIC DNA]</scope>
    <source>
        <strain evidence="2">cv. 10/8</strain>
        <tissue evidence="1">Leaf</tissue>
    </source>
</reference>
<feature type="non-terminal residue" evidence="1">
    <location>
        <position position="1"/>
    </location>
</feature>
<name>A0A392RZG8_9FABA</name>
<sequence>NFLSVSLILGFCIGMWPVMP</sequence>
<dbReference type="AlphaFoldDB" id="A0A392RZG8"/>
<comment type="caution">
    <text evidence="1">The sequence shown here is derived from an EMBL/GenBank/DDBJ whole genome shotgun (WGS) entry which is preliminary data.</text>
</comment>